<keyword evidence="2" id="KW-0540">Nuclease</keyword>
<name>A0A951PNM9_9CYAN</name>
<evidence type="ECO:0000313" key="3">
    <source>
        <dbReference type="Proteomes" id="UP000753908"/>
    </source>
</evidence>
<organism evidence="2 3">
    <name type="scientific">Symplocastrum torsivum CPER-KK1</name>
    <dbReference type="NCBI Taxonomy" id="450513"/>
    <lineage>
        <taxon>Bacteria</taxon>
        <taxon>Bacillati</taxon>
        <taxon>Cyanobacteriota</taxon>
        <taxon>Cyanophyceae</taxon>
        <taxon>Oscillatoriophycideae</taxon>
        <taxon>Oscillatoriales</taxon>
        <taxon>Microcoleaceae</taxon>
        <taxon>Symplocastrum</taxon>
    </lineage>
</organism>
<dbReference type="GO" id="GO:0008270">
    <property type="term" value="F:zinc ion binding"/>
    <property type="evidence" value="ECO:0007669"/>
    <property type="project" value="InterPro"/>
</dbReference>
<feature type="domain" description="HNH nuclease" evidence="1">
    <location>
        <begin position="17"/>
        <end position="70"/>
    </location>
</feature>
<dbReference type="AlphaFoldDB" id="A0A951PNM9"/>
<evidence type="ECO:0000259" key="1">
    <source>
        <dbReference type="SMART" id="SM00507"/>
    </source>
</evidence>
<dbReference type="PANTHER" id="PTHR33877">
    <property type="entry name" value="SLL1193 PROTEIN"/>
    <property type="match status" value="1"/>
</dbReference>
<keyword evidence="2" id="KW-0378">Hydrolase</keyword>
<keyword evidence="2" id="KW-0255">Endonuclease</keyword>
<dbReference type="CDD" id="cd00085">
    <property type="entry name" value="HNHc"/>
    <property type="match status" value="1"/>
</dbReference>
<accession>A0A951PNM9</accession>
<gene>
    <name evidence="2" type="ORF">KME25_21515</name>
</gene>
<protein>
    <submittedName>
        <fullName evidence="2">HNH endonuclease</fullName>
    </submittedName>
</protein>
<comment type="caution">
    <text evidence="2">The sequence shown here is derived from an EMBL/GenBank/DDBJ whole genome shotgun (WGS) entry which is preliminary data.</text>
</comment>
<dbReference type="Proteomes" id="UP000753908">
    <property type="component" value="Unassembled WGS sequence"/>
</dbReference>
<dbReference type="GO" id="GO:0004519">
    <property type="term" value="F:endonuclease activity"/>
    <property type="evidence" value="ECO:0007669"/>
    <property type="project" value="UniProtKB-KW"/>
</dbReference>
<dbReference type="SMART" id="SM00507">
    <property type="entry name" value="HNHc"/>
    <property type="match status" value="1"/>
</dbReference>
<dbReference type="InterPro" id="IPR002711">
    <property type="entry name" value="HNH"/>
</dbReference>
<dbReference type="EMBL" id="JAHHIF010000033">
    <property type="protein sequence ID" value="MBW4546996.1"/>
    <property type="molecule type" value="Genomic_DNA"/>
</dbReference>
<dbReference type="InterPro" id="IPR052892">
    <property type="entry name" value="NA-targeting_endonuclease"/>
</dbReference>
<reference evidence="2" key="2">
    <citation type="journal article" date="2022" name="Microbiol. Resour. Announc.">
        <title>Metagenome Sequencing to Explore Phylogenomics of Terrestrial Cyanobacteria.</title>
        <authorList>
            <person name="Ward R.D."/>
            <person name="Stajich J.E."/>
            <person name="Johansen J.R."/>
            <person name="Huntemann M."/>
            <person name="Clum A."/>
            <person name="Foster B."/>
            <person name="Foster B."/>
            <person name="Roux S."/>
            <person name="Palaniappan K."/>
            <person name="Varghese N."/>
            <person name="Mukherjee S."/>
            <person name="Reddy T.B.K."/>
            <person name="Daum C."/>
            <person name="Copeland A."/>
            <person name="Chen I.A."/>
            <person name="Ivanova N.N."/>
            <person name="Kyrpides N.C."/>
            <person name="Shapiro N."/>
            <person name="Eloe-Fadrosh E.A."/>
            <person name="Pietrasiak N."/>
        </authorList>
    </citation>
    <scope>NUCLEOTIDE SEQUENCE</scope>
    <source>
        <strain evidence="2">CPER-KK1</strain>
    </source>
</reference>
<dbReference type="GO" id="GO:0003676">
    <property type="term" value="F:nucleic acid binding"/>
    <property type="evidence" value="ECO:0007669"/>
    <property type="project" value="InterPro"/>
</dbReference>
<dbReference type="Pfam" id="PF01844">
    <property type="entry name" value="HNH"/>
    <property type="match status" value="1"/>
</dbReference>
<reference evidence="2" key="1">
    <citation type="submission" date="2021-05" db="EMBL/GenBank/DDBJ databases">
        <authorList>
            <person name="Pietrasiak N."/>
            <person name="Ward R."/>
            <person name="Stajich J.E."/>
            <person name="Kurbessoian T."/>
        </authorList>
    </citation>
    <scope>NUCLEOTIDE SEQUENCE</scope>
    <source>
        <strain evidence="2">CPER-KK1</strain>
    </source>
</reference>
<dbReference type="PANTHER" id="PTHR33877:SF1">
    <property type="entry name" value="TYPE IV METHYL-DIRECTED RESTRICTION ENZYME ECOKMCRA"/>
    <property type="match status" value="1"/>
</dbReference>
<proteinExistence type="predicted"/>
<sequence>MRAEGTFELARRCFTKTQKLLILRRANYKCQYCGTTLSEENFEADHKLPFAQGGATEVWNALALCTDCNRRKSDKLEGE</sequence>
<dbReference type="Gene3D" id="1.10.30.50">
    <property type="match status" value="1"/>
</dbReference>
<dbReference type="InterPro" id="IPR003615">
    <property type="entry name" value="HNH_nuc"/>
</dbReference>
<evidence type="ECO:0000313" key="2">
    <source>
        <dbReference type="EMBL" id="MBW4546996.1"/>
    </source>
</evidence>